<gene>
    <name evidence="1" type="ORF">S03H2_23402</name>
</gene>
<name>X1FGI5_9ZZZZ</name>
<dbReference type="AlphaFoldDB" id="X1FGI5"/>
<organism evidence="1">
    <name type="scientific">marine sediment metagenome</name>
    <dbReference type="NCBI Taxonomy" id="412755"/>
    <lineage>
        <taxon>unclassified sequences</taxon>
        <taxon>metagenomes</taxon>
        <taxon>ecological metagenomes</taxon>
    </lineage>
</organism>
<evidence type="ECO:0000313" key="1">
    <source>
        <dbReference type="EMBL" id="GAH44756.1"/>
    </source>
</evidence>
<proteinExistence type="predicted"/>
<protein>
    <submittedName>
        <fullName evidence="1">Uncharacterized protein</fullName>
    </submittedName>
</protein>
<accession>X1FGI5</accession>
<dbReference type="EMBL" id="BARU01012776">
    <property type="protein sequence ID" value="GAH44756.1"/>
    <property type="molecule type" value="Genomic_DNA"/>
</dbReference>
<reference evidence="1" key="1">
    <citation type="journal article" date="2014" name="Front. Microbiol.">
        <title>High frequency of phylogenetically diverse reductive dehalogenase-homologous genes in deep subseafloor sedimentary metagenomes.</title>
        <authorList>
            <person name="Kawai M."/>
            <person name="Futagami T."/>
            <person name="Toyoda A."/>
            <person name="Takaki Y."/>
            <person name="Nishi S."/>
            <person name="Hori S."/>
            <person name="Arai W."/>
            <person name="Tsubouchi T."/>
            <person name="Morono Y."/>
            <person name="Uchiyama I."/>
            <person name="Ito T."/>
            <person name="Fujiyama A."/>
            <person name="Inagaki F."/>
            <person name="Takami H."/>
        </authorList>
    </citation>
    <scope>NUCLEOTIDE SEQUENCE</scope>
    <source>
        <strain evidence="1">Expedition CK06-06</strain>
    </source>
</reference>
<sequence length="58" mass="6956">MALYRFIKKSIYLGDKEKEFIIFVMDIFKEYGDDLGVQSKDQHEKLVDELEKIKTKLK</sequence>
<comment type="caution">
    <text evidence="1">The sequence shown here is derived from an EMBL/GenBank/DDBJ whole genome shotgun (WGS) entry which is preliminary data.</text>
</comment>